<dbReference type="SMART" id="SM00357">
    <property type="entry name" value="CSP"/>
    <property type="match status" value="9"/>
</dbReference>
<dbReference type="InterPro" id="IPR002059">
    <property type="entry name" value="CSP_DNA-bd"/>
</dbReference>
<dbReference type="InterPro" id="IPR011129">
    <property type="entry name" value="CSD"/>
</dbReference>
<feature type="domain" description="CSD" evidence="5">
    <location>
        <begin position="885"/>
        <end position="954"/>
    </location>
</feature>
<feature type="domain" description="CSD" evidence="5">
    <location>
        <begin position="174"/>
        <end position="243"/>
    </location>
</feature>
<evidence type="ECO:0000313" key="7">
    <source>
        <dbReference type="EMBL" id="CAL1133176.1"/>
    </source>
</evidence>
<dbReference type="EMBL" id="CAMXCT010000513">
    <property type="protein sequence ID" value="CAI3979801.1"/>
    <property type="molecule type" value="Genomic_DNA"/>
</dbReference>
<dbReference type="InterPro" id="IPR012677">
    <property type="entry name" value="Nucleotide-bd_a/b_plait_sf"/>
</dbReference>
<dbReference type="GO" id="GO:0043488">
    <property type="term" value="P:regulation of mRNA stability"/>
    <property type="evidence" value="ECO:0007669"/>
    <property type="project" value="TreeGrafter"/>
</dbReference>
<dbReference type="SUPFAM" id="SSF54928">
    <property type="entry name" value="RNA-binding domain, RBD"/>
    <property type="match status" value="2"/>
</dbReference>
<keyword evidence="2" id="KW-0694">RNA-binding</keyword>
<feature type="domain" description="RRM" evidence="4">
    <location>
        <begin position="276"/>
        <end position="353"/>
    </location>
</feature>
<feature type="domain" description="CSD" evidence="5">
    <location>
        <begin position="1277"/>
        <end position="1342"/>
    </location>
</feature>
<evidence type="ECO:0000313" key="6">
    <source>
        <dbReference type="EMBL" id="CAI3979801.1"/>
    </source>
</evidence>
<feature type="compositionally biased region" description="Basic residues" evidence="3">
    <location>
        <begin position="597"/>
        <end position="608"/>
    </location>
</feature>
<name>A0A9P1BUN6_9DINO</name>
<keyword evidence="8" id="KW-1185">Reference proteome</keyword>
<evidence type="ECO:0000259" key="4">
    <source>
        <dbReference type="PROSITE" id="PS50102"/>
    </source>
</evidence>
<dbReference type="PANTHER" id="PTHR12962">
    <property type="entry name" value="CALCIUM-REGULATED HEAT STABLE PROTEIN CRHSP-24-RELATED"/>
    <property type="match status" value="1"/>
</dbReference>
<feature type="domain" description="CSD" evidence="5">
    <location>
        <begin position="7"/>
        <end position="72"/>
    </location>
</feature>
<reference evidence="6" key="1">
    <citation type="submission" date="2022-10" db="EMBL/GenBank/DDBJ databases">
        <authorList>
            <person name="Chen Y."/>
            <person name="Dougan E. K."/>
            <person name="Chan C."/>
            <person name="Rhodes N."/>
            <person name="Thang M."/>
        </authorList>
    </citation>
    <scope>NUCLEOTIDE SEQUENCE</scope>
</reference>
<dbReference type="Gene3D" id="3.30.70.330">
    <property type="match status" value="2"/>
</dbReference>
<protein>
    <submittedName>
        <fullName evidence="6">Uncharacterized protein</fullName>
    </submittedName>
</protein>
<comment type="caution">
    <text evidence="6">The sequence shown here is derived from an EMBL/GenBank/DDBJ whole genome shotgun (WGS) entry which is preliminary data.</text>
</comment>
<feature type="compositionally biased region" description="Basic residues" evidence="3">
    <location>
        <begin position="642"/>
        <end position="657"/>
    </location>
</feature>
<dbReference type="SMART" id="SM00360">
    <property type="entry name" value="RRM"/>
    <property type="match status" value="2"/>
</dbReference>
<evidence type="ECO:0000256" key="2">
    <source>
        <dbReference type="PROSITE-ProRule" id="PRU00176"/>
    </source>
</evidence>
<dbReference type="PROSITE" id="PS50102">
    <property type="entry name" value="RRM"/>
    <property type="match status" value="2"/>
</dbReference>
<dbReference type="CDD" id="cd04458">
    <property type="entry name" value="CSP_CDS"/>
    <property type="match status" value="7"/>
</dbReference>
<dbReference type="Gene3D" id="2.40.50.140">
    <property type="entry name" value="Nucleic acid-binding proteins"/>
    <property type="match status" value="9"/>
</dbReference>
<dbReference type="OrthoDB" id="422005at2759"/>
<keyword evidence="1" id="KW-0597">Phosphoprotein</keyword>
<organism evidence="6">
    <name type="scientific">Cladocopium goreaui</name>
    <dbReference type="NCBI Taxonomy" id="2562237"/>
    <lineage>
        <taxon>Eukaryota</taxon>
        <taxon>Sar</taxon>
        <taxon>Alveolata</taxon>
        <taxon>Dinophyceae</taxon>
        <taxon>Suessiales</taxon>
        <taxon>Symbiodiniaceae</taxon>
        <taxon>Cladocopium</taxon>
    </lineage>
</organism>
<feature type="domain" description="CSD" evidence="5">
    <location>
        <begin position="802"/>
        <end position="867"/>
    </location>
</feature>
<accession>A0A9P1BUN6</accession>
<dbReference type="InterPro" id="IPR012340">
    <property type="entry name" value="NA-bd_OB-fold"/>
</dbReference>
<reference evidence="7" key="2">
    <citation type="submission" date="2024-04" db="EMBL/GenBank/DDBJ databases">
        <authorList>
            <person name="Chen Y."/>
            <person name="Shah S."/>
            <person name="Dougan E. K."/>
            <person name="Thang M."/>
            <person name="Chan C."/>
        </authorList>
    </citation>
    <scope>NUCLEOTIDE SEQUENCE [LARGE SCALE GENOMIC DNA]</scope>
</reference>
<dbReference type="GO" id="GO:0005737">
    <property type="term" value="C:cytoplasm"/>
    <property type="evidence" value="ECO:0007669"/>
    <property type="project" value="TreeGrafter"/>
</dbReference>
<feature type="domain" description="RRM" evidence="4">
    <location>
        <begin position="1052"/>
        <end position="1129"/>
    </location>
</feature>
<dbReference type="InterPro" id="IPR035979">
    <property type="entry name" value="RBD_domain_sf"/>
</dbReference>
<dbReference type="CDD" id="cd00590">
    <property type="entry name" value="RRM_SF"/>
    <property type="match status" value="1"/>
</dbReference>
<gene>
    <name evidence="6" type="ORF">C1SCF055_LOCUS7730</name>
</gene>
<evidence type="ECO:0000256" key="3">
    <source>
        <dbReference type="SAM" id="MobiDB-lite"/>
    </source>
</evidence>
<sequence>MANIVGGVQGTVKAWVEARGMGFITPADGSADVFVHRSALVDGNALVVGSSVIFESGWDDAKSKPIATKCGGAVGATNGSVPGSPTPLPNGQPGTVKAWIENRGMGFITPADGSQDVFVHRSNLVDGNSLVTGAQVIFEAGWDEQKDKPTAKAVTGASTNLGGPQSGHPMVPNGQPGTVKAWIETRGMGFITPADGRDDVFVHRSNLVDGDSLVVGAQVIFELGFDAQKGKPIAKACAGAVPGQGGPPPGMAYGGGGIQTGGKVWFADKGYGDTSDNCFVSGLPLDINETKLQEIFGAYGTVVSCKVLPGEGRPDRAALVRFGSADEAKWIVQRVSGETLGLPGPISVKFAASKMTPGQAGPGGKGYGGKGFDGKGFDGKGYGGKGYGGKGGGCGPGYGGCPGNQFSLPPGRGVQAARLGTVRAVLGSSLLVSPSEGGLDVSVPRELLLDGDPQIGGLVSFSASTGADYGRAPQGGMNNRFSPYGAGGGNFNPQRAIAGGQQSGVVKAWMENRGMGFIAPSDGSADLFVHNCLAVPSNEQTAKDPQKGKPIAKNVMGTSKQSAIPHVFREYEQTCGSALDSVVKRLEGIGISPIRRRSVAASRHRKDTKTRAAPSGVAASQRCSVAKMRGDPSDVAASQRHSVAKTRRRQDARRPQRRGSVAASRSREDARRSQRRGSVAASQRRYTAKNESSPLSGVAVITESLGGQSASAAVARNKRSGTVKAWIEARGMGFIAPADGSADVFVHRSALVDGNALVVGSSVIFESGWDDAKSKPIATKCGGAVGATNGSVPGSPTPLPNGQPGTVKAWIENRGMGFITPADGSQDVFVHRSNLVDGNSLVTGAKVIFEAGWDEQKDKPIAKAVTGASTNLGGPQSGHPMVPNGQPGTVKAWIETRGMGFITPADGRDDVFVHRSNLVDGDSLVVGAQVIFESGFDAQKGKPIAKACAGAVPGQGGPPPGMAYGGGGIQTCGGTIKVWFADKGYGFITLDNGMGDAFAGSGAMPPGMIPTDGLRITCSVQWNNEKQKYTAVEIFDASKGKGKGGAPGDTSDNCFVSGLPLDINETKLQEIFGAYGTVVSCKVLPGEGRPDRAALVRFGSADEAKWIVERVSGETLGLPGPISVKFAASKMTPGQAGPGGKGYGGKGFDGKGFDGKGYGGKGYGGKGGGCGPGYGGCPGNQFSLPPGRGVQAARLGTVRAVLGSSLLVSPSEGGLDVSVPRELLLDGDPQIGGLVSFSASTGADYGRAPQGGMNNRFSPYGAGGGNFNPQRAIAGGQQSGVVKAWMENRGMGFIAPSDGSADLFVHRSYLQDGGSLALGSQVTFTAEFDPQKGKPIAKNVMGAIPQPPQ</sequence>
<dbReference type="Pfam" id="PF00076">
    <property type="entry name" value="RRM_1"/>
    <property type="match status" value="2"/>
</dbReference>
<feature type="domain" description="CSD" evidence="5">
    <location>
        <begin position="91"/>
        <end position="156"/>
    </location>
</feature>
<dbReference type="EMBL" id="CAMXCT020000513">
    <property type="protein sequence ID" value="CAL1133176.1"/>
    <property type="molecule type" value="Genomic_DNA"/>
</dbReference>
<dbReference type="InterPro" id="IPR052069">
    <property type="entry name" value="Ca-reg_mRNA-binding_domain"/>
</dbReference>
<dbReference type="SUPFAM" id="SSF50249">
    <property type="entry name" value="Nucleic acid-binding proteins"/>
    <property type="match status" value="8"/>
</dbReference>
<dbReference type="PROSITE" id="PS51857">
    <property type="entry name" value="CSD_2"/>
    <property type="match status" value="7"/>
</dbReference>
<evidence type="ECO:0000313" key="8">
    <source>
        <dbReference type="Proteomes" id="UP001152797"/>
    </source>
</evidence>
<dbReference type="PANTHER" id="PTHR12962:SF1">
    <property type="entry name" value="COLD SHOCK DOMAIN-CONTAINING PROTEIN CG9705"/>
    <property type="match status" value="1"/>
</dbReference>
<dbReference type="InterPro" id="IPR000504">
    <property type="entry name" value="RRM_dom"/>
</dbReference>
<feature type="domain" description="CSD" evidence="5">
    <location>
        <begin position="718"/>
        <end position="783"/>
    </location>
</feature>
<evidence type="ECO:0000256" key="1">
    <source>
        <dbReference type="ARBA" id="ARBA00022553"/>
    </source>
</evidence>
<evidence type="ECO:0000259" key="5">
    <source>
        <dbReference type="PROSITE" id="PS51857"/>
    </source>
</evidence>
<dbReference type="GO" id="GO:0003730">
    <property type="term" value="F:mRNA 3'-UTR binding"/>
    <property type="evidence" value="ECO:0007669"/>
    <property type="project" value="TreeGrafter"/>
</dbReference>
<feature type="region of interest" description="Disordered" evidence="3">
    <location>
        <begin position="152"/>
        <end position="173"/>
    </location>
</feature>
<dbReference type="Proteomes" id="UP001152797">
    <property type="component" value="Unassembled WGS sequence"/>
</dbReference>
<feature type="compositionally biased region" description="Polar residues" evidence="3">
    <location>
        <begin position="680"/>
        <end position="693"/>
    </location>
</feature>
<dbReference type="Pfam" id="PF00313">
    <property type="entry name" value="CSD"/>
    <property type="match status" value="7"/>
</dbReference>
<feature type="region of interest" description="Disordered" evidence="3">
    <location>
        <begin position="597"/>
        <end position="693"/>
    </location>
</feature>
<dbReference type="EMBL" id="CAMXCT030000513">
    <property type="protein sequence ID" value="CAL4767113.1"/>
    <property type="molecule type" value="Genomic_DNA"/>
</dbReference>
<proteinExistence type="predicted"/>